<dbReference type="OrthoDB" id="152213at2"/>
<reference evidence="1 2" key="1">
    <citation type="submission" date="2018-06" db="EMBL/GenBank/DDBJ databases">
        <authorList>
            <consortium name="Pathogen Informatics"/>
            <person name="Doyle S."/>
        </authorList>
    </citation>
    <scope>NUCLEOTIDE SEQUENCE [LARGE SCALE GENOMIC DNA]</scope>
    <source>
        <strain evidence="2">NCTC 10815</strain>
    </source>
</reference>
<organism evidence="1 2">
    <name type="scientific">Listeria grayi</name>
    <name type="common">Listeria murrayi</name>
    <dbReference type="NCBI Taxonomy" id="1641"/>
    <lineage>
        <taxon>Bacteria</taxon>
        <taxon>Bacillati</taxon>
        <taxon>Bacillota</taxon>
        <taxon>Bacilli</taxon>
        <taxon>Bacillales</taxon>
        <taxon>Listeriaceae</taxon>
        <taxon>Listeria</taxon>
    </lineage>
</organism>
<dbReference type="AlphaFoldDB" id="A0A378MH44"/>
<dbReference type="RefSeq" id="WP_003758418.1">
    <property type="nucleotide sequence ID" value="NZ_CABKNG010000002.1"/>
</dbReference>
<dbReference type="InterPro" id="IPR009845">
    <property type="entry name" value="DUF1405"/>
</dbReference>
<dbReference type="EMBL" id="UGPG01000001">
    <property type="protein sequence ID" value="STY45658.1"/>
    <property type="molecule type" value="Genomic_DNA"/>
</dbReference>
<proteinExistence type="predicted"/>
<gene>
    <name evidence="1" type="ORF">NCTC10815_03042</name>
</gene>
<evidence type="ECO:0000313" key="1">
    <source>
        <dbReference type="EMBL" id="STY45658.1"/>
    </source>
</evidence>
<sequence length="199" mass="23454">MLHTLLNKKSFLWLLFIGNLLGTIYGYIWYIPQLQITAPKYWLFVPDSPTALLFFLFALGSILLHRHWPLMEALALVTLIKYGTWAVGMNVFLMFHDGNFYWTSLMLAGTHAFMAVEAVIFIPYFRFRFWHFAVAAIWVLHNDVIDYVFGQMPIYMGLEHYLPIIGYFTFWLTIAVLALVYIRGLRKNRFILDFSHLQK</sequence>
<dbReference type="PANTHER" id="PTHR40042">
    <property type="entry name" value="HYPOTHETICAL MEMBRANE SPANNING PROTEIN"/>
    <property type="match status" value="1"/>
</dbReference>
<dbReference type="Proteomes" id="UP000254879">
    <property type="component" value="Unassembled WGS sequence"/>
</dbReference>
<evidence type="ECO:0000313" key="2">
    <source>
        <dbReference type="Proteomes" id="UP000254879"/>
    </source>
</evidence>
<name>A0A378MH44_LISGR</name>
<dbReference type="PANTHER" id="PTHR40042:SF1">
    <property type="entry name" value="DUF1405 DOMAIN-CONTAINING PROTEIN"/>
    <property type="match status" value="1"/>
</dbReference>
<protein>
    <submittedName>
        <fullName evidence="1">Predicted membrane protein</fullName>
    </submittedName>
</protein>
<accession>A0A378MH44</accession>
<dbReference type="Pfam" id="PF07187">
    <property type="entry name" value="DUF1405"/>
    <property type="match status" value="1"/>
</dbReference>